<feature type="transmembrane region" description="Helical" evidence="1">
    <location>
        <begin position="57"/>
        <end position="80"/>
    </location>
</feature>
<keyword evidence="1" id="KW-0812">Transmembrane</keyword>
<keyword evidence="1" id="KW-0472">Membrane</keyword>
<dbReference type="AlphaFoldDB" id="A0A8J3FV89"/>
<keyword evidence="1" id="KW-1133">Transmembrane helix</keyword>
<sequence>MPRTRPRPPWLALTLTGLLLTVAGTFLPWLRSGRVSRDSYQALGALHRLTSAGDGPAGTLLAAWPFVGPWAAACAALLILGYGRTAAATIVLLSAMTGTVSGVAFVQSAAEGAMVGVLPWGPATTASGAALAVVGVLGPLLAGRRRNPSTSGGAP</sequence>
<name>A0A8J3FV89_9PSEU</name>
<reference evidence="2" key="2">
    <citation type="submission" date="2020-09" db="EMBL/GenBank/DDBJ databases">
        <authorList>
            <person name="Sun Q."/>
            <person name="Zhou Y."/>
        </authorList>
    </citation>
    <scope>NUCLEOTIDE SEQUENCE</scope>
    <source>
        <strain evidence="2">CGMCC 4.5737</strain>
    </source>
</reference>
<protein>
    <submittedName>
        <fullName evidence="2">Uncharacterized protein</fullName>
    </submittedName>
</protein>
<evidence type="ECO:0000256" key="1">
    <source>
        <dbReference type="SAM" id="Phobius"/>
    </source>
</evidence>
<organism evidence="2 3">
    <name type="scientific">Longimycelium tulufanense</name>
    <dbReference type="NCBI Taxonomy" id="907463"/>
    <lineage>
        <taxon>Bacteria</taxon>
        <taxon>Bacillati</taxon>
        <taxon>Actinomycetota</taxon>
        <taxon>Actinomycetes</taxon>
        <taxon>Pseudonocardiales</taxon>
        <taxon>Pseudonocardiaceae</taxon>
        <taxon>Longimycelium</taxon>
    </lineage>
</organism>
<dbReference type="Proteomes" id="UP000637578">
    <property type="component" value="Unassembled WGS sequence"/>
</dbReference>
<proteinExistence type="predicted"/>
<keyword evidence="3" id="KW-1185">Reference proteome</keyword>
<feature type="transmembrane region" description="Helical" evidence="1">
    <location>
        <begin position="87"/>
        <end position="108"/>
    </location>
</feature>
<reference evidence="2" key="1">
    <citation type="journal article" date="2014" name="Int. J. Syst. Evol. Microbiol.">
        <title>Complete genome sequence of Corynebacterium casei LMG S-19264T (=DSM 44701T), isolated from a smear-ripened cheese.</title>
        <authorList>
            <consortium name="US DOE Joint Genome Institute (JGI-PGF)"/>
            <person name="Walter F."/>
            <person name="Albersmeier A."/>
            <person name="Kalinowski J."/>
            <person name="Ruckert C."/>
        </authorList>
    </citation>
    <scope>NUCLEOTIDE SEQUENCE</scope>
    <source>
        <strain evidence="2">CGMCC 4.5737</strain>
    </source>
</reference>
<dbReference type="EMBL" id="BMMK01000012">
    <property type="protein sequence ID" value="GGM56260.1"/>
    <property type="molecule type" value="Genomic_DNA"/>
</dbReference>
<gene>
    <name evidence="2" type="ORF">GCM10012275_29180</name>
</gene>
<accession>A0A8J3FV89</accession>
<evidence type="ECO:0000313" key="3">
    <source>
        <dbReference type="Proteomes" id="UP000637578"/>
    </source>
</evidence>
<feature type="transmembrane region" description="Helical" evidence="1">
    <location>
        <begin position="120"/>
        <end position="142"/>
    </location>
</feature>
<comment type="caution">
    <text evidence="2">The sequence shown here is derived from an EMBL/GenBank/DDBJ whole genome shotgun (WGS) entry which is preliminary data.</text>
</comment>
<evidence type="ECO:0000313" key="2">
    <source>
        <dbReference type="EMBL" id="GGM56260.1"/>
    </source>
</evidence>
<dbReference type="RefSeq" id="WP_189057941.1">
    <property type="nucleotide sequence ID" value="NZ_BMMK01000012.1"/>
</dbReference>